<dbReference type="GO" id="GO:0006633">
    <property type="term" value="P:fatty acid biosynthetic process"/>
    <property type="evidence" value="ECO:0007669"/>
    <property type="project" value="TreeGrafter"/>
</dbReference>
<gene>
    <name evidence="3" type="ORF">BT63DRAFT_394124</name>
</gene>
<dbReference type="GO" id="GO:0048038">
    <property type="term" value="F:quinone binding"/>
    <property type="evidence" value="ECO:0007669"/>
    <property type="project" value="TreeGrafter"/>
</dbReference>
<dbReference type="Gene3D" id="3.40.50.720">
    <property type="entry name" value="NAD(P)-binding Rossmann-like Domain"/>
    <property type="match status" value="1"/>
</dbReference>
<dbReference type="InterPro" id="IPR002347">
    <property type="entry name" value="SDR_fam"/>
</dbReference>
<protein>
    <submittedName>
        <fullName evidence="3">NAD(P)-binding protein</fullName>
    </submittedName>
</protein>
<name>A0A6A6TU32_9PEZI</name>
<dbReference type="CDD" id="cd05233">
    <property type="entry name" value="SDR_c"/>
    <property type="match status" value="1"/>
</dbReference>
<dbReference type="AlphaFoldDB" id="A0A6A6TU32"/>
<dbReference type="PANTHER" id="PTHR42760:SF76">
    <property type="entry name" value="CHAIN OXIDOREDUCTASE_DEHYDROGENASE, PUTATIVE-RELATED"/>
    <property type="match status" value="1"/>
</dbReference>
<evidence type="ECO:0000256" key="1">
    <source>
        <dbReference type="ARBA" id="ARBA00006484"/>
    </source>
</evidence>
<organism evidence="3 4">
    <name type="scientific">Microthyrium microscopicum</name>
    <dbReference type="NCBI Taxonomy" id="703497"/>
    <lineage>
        <taxon>Eukaryota</taxon>
        <taxon>Fungi</taxon>
        <taxon>Dikarya</taxon>
        <taxon>Ascomycota</taxon>
        <taxon>Pezizomycotina</taxon>
        <taxon>Dothideomycetes</taxon>
        <taxon>Dothideomycetes incertae sedis</taxon>
        <taxon>Microthyriales</taxon>
        <taxon>Microthyriaceae</taxon>
        <taxon>Microthyrium</taxon>
    </lineage>
</organism>
<proteinExistence type="inferred from homology"/>
<dbReference type="PANTHER" id="PTHR42760">
    <property type="entry name" value="SHORT-CHAIN DEHYDROGENASES/REDUCTASES FAMILY MEMBER"/>
    <property type="match status" value="1"/>
</dbReference>
<dbReference type="Proteomes" id="UP000799302">
    <property type="component" value="Unassembled WGS sequence"/>
</dbReference>
<reference evidence="3" key="1">
    <citation type="journal article" date="2020" name="Stud. Mycol.">
        <title>101 Dothideomycetes genomes: a test case for predicting lifestyles and emergence of pathogens.</title>
        <authorList>
            <person name="Haridas S."/>
            <person name="Albert R."/>
            <person name="Binder M."/>
            <person name="Bloem J."/>
            <person name="Labutti K."/>
            <person name="Salamov A."/>
            <person name="Andreopoulos B."/>
            <person name="Baker S."/>
            <person name="Barry K."/>
            <person name="Bills G."/>
            <person name="Bluhm B."/>
            <person name="Cannon C."/>
            <person name="Castanera R."/>
            <person name="Culley D."/>
            <person name="Daum C."/>
            <person name="Ezra D."/>
            <person name="Gonzalez J."/>
            <person name="Henrissat B."/>
            <person name="Kuo A."/>
            <person name="Liang C."/>
            <person name="Lipzen A."/>
            <person name="Lutzoni F."/>
            <person name="Magnuson J."/>
            <person name="Mondo S."/>
            <person name="Nolan M."/>
            <person name="Ohm R."/>
            <person name="Pangilinan J."/>
            <person name="Park H.-J."/>
            <person name="Ramirez L."/>
            <person name="Alfaro M."/>
            <person name="Sun H."/>
            <person name="Tritt A."/>
            <person name="Yoshinaga Y."/>
            <person name="Zwiers L.-H."/>
            <person name="Turgeon B."/>
            <person name="Goodwin S."/>
            <person name="Spatafora J."/>
            <person name="Crous P."/>
            <person name="Grigoriev I."/>
        </authorList>
    </citation>
    <scope>NUCLEOTIDE SEQUENCE</scope>
    <source>
        <strain evidence="3">CBS 115976</strain>
    </source>
</reference>
<dbReference type="Pfam" id="PF13561">
    <property type="entry name" value="adh_short_C2"/>
    <property type="match status" value="1"/>
</dbReference>
<evidence type="ECO:0000313" key="4">
    <source>
        <dbReference type="Proteomes" id="UP000799302"/>
    </source>
</evidence>
<dbReference type="SUPFAM" id="SSF51735">
    <property type="entry name" value="NAD(P)-binding Rossmann-fold domains"/>
    <property type="match status" value="1"/>
</dbReference>
<dbReference type="PRINTS" id="PR00081">
    <property type="entry name" value="GDHRDH"/>
</dbReference>
<dbReference type="GO" id="GO:0016616">
    <property type="term" value="F:oxidoreductase activity, acting on the CH-OH group of donors, NAD or NADP as acceptor"/>
    <property type="evidence" value="ECO:0007669"/>
    <property type="project" value="TreeGrafter"/>
</dbReference>
<accession>A0A6A6TU32</accession>
<keyword evidence="2" id="KW-0521">NADP</keyword>
<dbReference type="InterPro" id="IPR020904">
    <property type="entry name" value="Sc_DH/Rdtase_CS"/>
</dbReference>
<dbReference type="EMBL" id="MU004246">
    <property type="protein sequence ID" value="KAF2663270.1"/>
    <property type="molecule type" value="Genomic_DNA"/>
</dbReference>
<evidence type="ECO:0000256" key="2">
    <source>
        <dbReference type="ARBA" id="ARBA00022857"/>
    </source>
</evidence>
<dbReference type="InterPro" id="IPR036291">
    <property type="entry name" value="NAD(P)-bd_dom_sf"/>
</dbReference>
<dbReference type="OrthoDB" id="47007at2759"/>
<dbReference type="PROSITE" id="PS00061">
    <property type="entry name" value="ADH_SHORT"/>
    <property type="match status" value="1"/>
</dbReference>
<sequence>MTSESVRLRPQDLKDKVAVITGASRGIGRAIAVNLASRGCSILGTCSNDASLHHFTELENQVEQLYSINGRSYNSEITGIVADIHDSRCATTIYNALCHSDRHRLRQARGTGRCTPKVDIVVHNATDANPGVVGELTVDEIQKSLVGNVQTPVLIIEKLVRQKCFNPESRIIYISSIRSRKPWFDQLMYSAGKSAGESLCRSWADAFGGKYDTYAFMAGTTANAVAVGLTETGSILQCPPEMIETFKNEFIPMQSMPRMGQPEDVADVVGMLCGHDARWITGSVISASGGGVMMQ</sequence>
<comment type="similarity">
    <text evidence="1">Belongs to the short-chain dehydrogenases/reductases (SDR) family.</text>
</comment>
<keyword evidence="4" id="KW-1185">Reference proteome</keyword>
<evidence type="ECO:0000313" key="3">
    <source>
        <dbReference type="EMBL" id="KAF2663270.1"/>
    </source>
</evidence>